<organism evidence="1 2">
    <name type="scientific">Eumeta variegata</name>
    <name type="common">Bagworm moth</name>
    <name type="synonym">Eumeta japonica</name>
    <dbReference type="NCBI Taxonomy" id="151549"/>
    <lineage>
        <taxon>Eukaryota</taxon>
        <taxon>Metazoa</taxon>
        <taxon>Ecdysozoa</taxon>
        <taxon>Arthropoda</taxon>
        <taxon>Hexapoda</taxon>
        <taxon>Insecta</taxon>
        <taxon>Pterygota</taxon>
        <taxon>Neoptera</taxon>
        <taxon>Endopterygota</taxon>
        <taxon>Lepidoptera</taxon>
        <taxon>Glossata</taxon>
        <taxon>Ditrysia</taxon>
        <taxon>Tineoidea</taxon>
        <taxon>Psychidae</taxon>
        <taxon>Oiketicinae</taxon>
        <taxon>Eumeta</taxon>
    </lineage>
</organism>
<comment type="caution">
    <text evidence="1">The sequence shown here is derived from an EMBL/GenBank/DDBJ whole genome shotgun (WGS) entry which is preliminary data.</text>
</comment>
<dbReference type="Proteomes" id="UP000299102">
    <property type="component" value="Unassembled WGS sequence"/>
</dbReference>
<accession>A0A4C1TW00</accession>
<keyword evidence="2" id="KW-1185">Reference proteome</keyword>
<proteinExistence type="predicted"/>
<evidence type="ECO:0000313" key="1">
    <source>
        <dbReference type="EMBL" id="GBP18222.1"/>
    </source>
</evidence>
<dbReference type="AlphaFoldDB" id="A0A4C1TW00"/>
<dbReference type="EMBL" id="BGZK01000094">
    <property type="protein sequence ID" value="GBP18222.1"/>
    <property type="molecule type" value="Genomic_DNA"/>
</dbReference>
<name>A0A4C1TW00_EUMVA</name>
<reference evidence="1 2" key="1">
    <citation type="journal article" date="2019" name="Commun. Biol.">
        <title>The bagworm genome reveals a unique fibroin gene that provides high tensile strength.</title>
        <authorList>
            <person name="Kono N."/>
            <person name="Nakamura H."/>
            <person name="Ohtoshi R."/>
            <person name="Tomita M."/>
            <person name="Numata K."/>
            <person name="Arakawa K."/>
        </authorList>
    </citation>
    <scope>NUCLEOTIDE SEQUENCE [LARGE SCALE GENOMIC DNA]</scope>
</reference>
<protein>
    <submittedName>
        <fullName evidence="1">Uncharacterized protein</fullName>
    </submittedName>
</protein>
<sequence length="68" mass="7557">MHHHMPKQKHGNRLCASGIDVRRVNMIHAADAYAAPPPAPRAAPARRLRLLAAAGGRPMNEDEFRIRI</sequence>
<gene>
    <name evidence="1" type="ORF">EVAR_9064_1</name>
</gene>
<evidence type="ECO:0000313" key="2">
    <source>
        <dbReference type="Proteomes" id="UP000299102"/>
    </source>
</evidence>